<dbReference type="GO" id="GO:0005524">
    <property type="term" value="F:ATP binding"/>
    <property type="evidence" value="ECO:0007669"/>
    <property type="project" value="UniProtKB-KW"/>
</dbReference>
<evidence type="ECO:0000256" key="2">
    <source>
        <dbReference type="ARBA" id="ARBA00022527"/>
    </source>
</evidence>
<evidence type="ECO:0000256" key="6">
    <source>
        <dbReference type="ARBA" id="ARBA00022840"/>
    </source>
</evidence>
<feature type="domain" description="Protein kinase" evidence="8">
    <location>
        <begin position="1"/>
        <end position="294"/>
    </location>
</feature>
<keyword evidence="10" id="KW-1185">Reference proteome</keyword>
<keyword evidence="6" id="KW-0067">ATP-binding</keyword>
<dbReference type="GO" id="GO:0004674">
    <property type="term" value="F:protein serine/threonine kinase activity"/>
    <property type="evidence" value="ECO:0007669"/>
    <property type="project" value="UniProtKB-KW"/>
</dbReference>
<organism evidence="9 10">
    <name type="scientific">Serinus canaria</name>
    <name type="common">Island canary</name>
    <name type="synonym">Fringilla canaria</name>
    <dbReference type="NCBI Taxonomy" id="9135"/>
    <lineage>
        <taxon>Eukaryota</taxon>
        <taxon>Metazoa</taxon>
        <taxon>Chordata</taxon>
        <taxon>Craniata</taxon>
        <taxon>Vertebrata</taxon>
        <taxon>Euteleostomi</taxon>
        <taxon>Archelosauria</taxon>
        <taxon>Archosauria</taxon>
        <taxon>Dinosauria</taxon>
        <taxon>Saurischia</taxon>
        <taxon>Theropoda</taxon>
        <taxon>Coelurosauria</taxon>
        <taxon>Aves</taxon>
        <taxon>Neognathae</taxon>
        <taxon>Neoaves</taxon>
        <taxon>Telluraves</taxon>
        <taxon>Australaves</taxon>
        <taxon>Passeriformes</taxon>
        <taxon>Passeroidea</taxon>
        <taxon>Fringillidae</taxon>
        <taxon>Carduelinae</taxon>
        <taxon>Serinus</taxon>
    </lineage>
</organism>
<proteinExistence type="inferred from homology"/>
<evidence type="ECO:0000256" key="4">
    <source>
        <dbReference type="ARBA" id="ARBA00022741"/>
    </source>
</evidence>
<gene>
    <name evidence="9" type="primary">TESK1</name>
</gene>
<dbReference type="Proteomes" id="UP000694409">
    <property type="component" value="Unassembled WGS sequence"/>
</dbReference>
<name>A0A8C9MHM6_SERCA</name>
<evidence type="ECO:0000256" key="7">
    <source>
        <dbReference type="SAM" id="MobiDB-lite"/>
    </source>
</evidence>
<dbReference type="GO" id="GO:0005634">
    <property type="term" value="C:nucleus"/>
    <property type="evidence" value="ECO:0007669"/>
    <property type="project" value="TreeGrafter"/>
</dbReference>
<dbReference type="GO" id="GO:1900026">
    <property type="term" value="P:positive regulation of substrate adhesion-dependent cell spreading"/>
    <property type="evidence" value="ECO:0007669"/>
    <property type="project" value="Ensembl"/>
</dbReference>
<sequence>VCPVLSKEESWGNPPSLLPAAWVPGGGRCPGCPLATRPGSILSSAVTWHHPLSVGQECQLAVWGWLEVAQLLLMLDKLLRLVPATATLWSPLSHRFMGVCVHQGQLHALTEYINGGNLEQLLDSPVPLSWSMRVKLALDIAHGLRYLHSKGIFHRDLTSKVRDVPRHHIPVLSQSCVAALLPQVWRAGDEKEPLAVVGSPYWMAPEVLRGEIYNEKADVFAYGIILCETIARVPADPDYLPRTEDFGLDVTTFRTMVGIDCPAAFLQLAFHCCSMEPTSRPSFLEITQCLESILQHQLGAEGARTTLFGIGESLPASGTAATLSGTGARSKETSPRVNPFSQREDLKGGKIKLFDTPSKSVISLTFDLPSKAEEQTDCGPDSSGPPQPTPLPLSSNFIRTASSGTRAWQPDVRAPNGLLVNHNHMMVSKPLAWGSGLEHGFSELSISCAAALERAERSAMLPGHSSGAMLEQDEVLPCPGCCLSPFSFSFASICHRPAPSPPRYQNLNCEAKSLICHDRGQHQKAPGPVLAEPSLKLPEAQS</sequence>
<dbReference type="GO" id="GO:0030036">
    <property type="term" value="P:actin cytoskeleton organization"/>
    <property type="evidence" value="ECO:0007669"/>
    <property type="project" value="TreeGrafter"/>
</dbReference>
<keyword evidence="3" id="KW-0808">Transferase</keyword>
<evidence type="ECO:0000259" key="8">
    <source>
        <dbReference type="PROSITE" id="PS50011"/>
    </source>
</evidence>
<keyword evidence="5" id="KW-0418">Kinase</keyword>
<dbReference type="AlphaFoldDB" id="A0A8C9MHM6"/>
<accession>A0A8C9MHM6</accession>
<dbReference type="InterPro" id="IPR000719">
    <property type="entry name" value="Prot_kinase_dom"/>
</dbReference>
<keyword evidence="4" id="KW-0547">Nucleotide-binding</keyword>
<dbReference type="PANTHER" id="PTHR46485:SF3">
    <property type="entry name" value="DUAL SPECIFICITY TESTIS-SPECIFIC PROTEIN KINASE 1"/>
    <property type="match status" value="1"/>
</dbReference>
<dbReference type="GO" id="GO:0051650">
    <property type="term" value="P:establishment of vesicle localization"/>
    <property type="evidence" value="ECO:0007669"/>
    <property type="project" value="Ensembl"/>
</dbReference>
<dbReference type="InterPro" id="IPR050940">
    <property type="entry name" value="Actin_reg-Ser/Thr_kinase"/>
</dbReference>
<dbReference type="OMA" id="SPPTWGD"/>
<protein>
    <submittedName>
        <fullName evidence="9">Testis associated actin remodelling kinase 1</fullName>
    </submittedName>
</protein>
<reference evidence="9" key="1">
    <citation type="submission" date="2025-08" db="UniProtKB">
        <authorList>
            <consortium name="Ensembl"/>
        </authorList>
    </citation>
    <scope>IDENTIFICATION</scope>
</reference>
<dbReference type="GO" id="GO:1902018">
    <property type="term" value="P:negative regulation of cilium assembly"/>
    <property type="evidence" value="ECO:0007669"/>
    <property type="project" value="Ensembl"/>
</dbReference>
<dbReference type="GeneTree" id="ENSGT00940000157807"/>
<dbReference type="GO" id="GO:1900182">
    <property type="term" value="P:positive regulation of protein localization to nucleus"/>
    <property type="evidence" value="ECO:0007669"/>
    <property type="project" value="Ensembl"/>
</dbReference>
<evidence type="ECO:0000256" key="1">
    <source>
        <dbReference type="ARBA" id="ARBA00005843"/>
    </source>
</evidence>
<dbReference type="PANTHER" id="PTHR46485">
    <property type="entry name" value="LIM DOMAIN KINASE 1"/>
    <property type="match status" value="1"/>
</dbReference>
<evidence type="ECO:0000313" key="10">
    <source>
        <dbReference type="Proteomes" id="UP000694409"/>
    </source>
</evidence>
<dbReference type="GO" id="GO:0090521">
    <property type="term" value="P:podocyte cell migration"/>
    <property type="evidence" value="ECO:0007669"/>
    <property type="project" value="Ensembl"/>
</dbReference>
<dbReference type="PROSITE" id="PS50011">
    <property type="entry name" value="PROTEIN_KINASE_DOM"/>
    <property type="match status" value="1"/>
</dbReference>
<feature type="region of interest" description="Disordered" evidence="7">
    <location>
        <begin position="371"/>
        <end position="392"/>
    </location>
</feature>
<dbReference type="Ensembl" id="ENSSCAT00000004158.1">
    <property type="protein sequence ID" value="ENSSCAP00000003572.1"/>
    <property type="gene ID" value="ENSSCAG00000002973.1"/>
</dbReference>
<comment type="similarity">
    <text evidence="1">Belongs to the protein kinase superfamily. TKL Ser/Thr protein kinase family.</text>
</comment>
<dbReference type="Pfam" id="PF07714">
    <property type="entry name" value="PK_Tyr_Ser-Thr"/>
    <property type="match status" value="1"/>
</dbReference>
<dbReference type="Gene3D" id="1.10.510.10">
    <property type="entry name" value="Transferase(Phosphotransferase) domain 1"/>
    <property type="match status" value="1"/>
</dbReference>
<evidence type="ECO:0000256" key="5">
    <source>
        <dbReference type="ARBA" id="ARBA00022777"/>
    </source>
</evidence>
<dbReference type="FunFam" id="1.10.510.10:FF:000202">
    <property type="entry name" value="Dual specificity testis-specific protein kinase 2"/>
    <property type="match status" value="1"/>
</dbReference>
<evidence type="ECO:0000313" key="9">
    <source>
        <dbReference type="Ensembl" id="ENSSCAP00000003572.1"/>
    </source>
</evidence>
<dbReference type="InterPro" id="IPR011009">
    <property type="entry name" value="Kinase-like_dom_sf"/>
</dbReference>
<feature type="region of interest" description="Disordered" evidence="7">
    <location>
        <begin position="319"/>
        <end position="342"/>
    </location>
</feature>
<dbReference type="GO" id="GO:0005737">
    <property type="term" value="C:cytoplasm"/>
    <property type="evidence" value="ECO:0007669"/>
    <property type="project" value="Ensembl"/>
</dbReference>
<feature type="region of interest" description="Disordered" evidence="7">
    <location>
        <begin position="520"/>
        <end position="542"/>
    </location>
</feature>
<dbReference type="InterPro" id="IPR001245">
    <property type="entry name" value="Ser-Thr/Tyr_kinase_cat_dom"/>
</dbReference>
<dbReference type="GO" id="GO:0070966">
    <property type="term" value="P:nuclear-transcribed mRNA catabolic process, no-go decay"/>
    <property type="evidence" value="ECO:0007669"/>
    <property type="project" value="Ensembl"/>
</dbReference>
<dbReference type="GO" id="GO:0005813">
    <property type="term" value="C:centrosome"/>
    <property type="evidence" value="ECO:0007669"/>
    <property type="project" value="Ensembl"/>
</dbReference>
<dbReference type="SUPFAM" id="SSF56112">
    <property type="entry name" value="Protein kinase-like (PK-like)"/>
    <property type="match status" value="1"/>
</dbReference>
<evidence type="ECO:0000256" key="3">
    <source>
        <dbReference type="ARBA" id="ARBA00022679"/>
    </source>
</evidence>
<reference evidence="9" key="2">
    <citation type="submission" date="2025-09" db="UniProtKB">
        <authorList>
            <consortium name="Ensembl"/>
        </authorList>
    </citation>
    <scope>IDENTIFICATION</scope>
</reference>
<dbReference type="GO" id="GO:0051496">
    <property type="term" value="P:positive regulation of stress fiber assembly"/>
    <property type="evidence" value="ECO:0007669"/>
    <property type="project" value="TreeGrafter"/>
</dbReference>
<keyword evidence="2" id="KW-0723">Serine/threonine-protein kinase</keyword>